<dbReference type="Proteomes" id="UP000192639">
    <property type="component" value="Unassembled WGS sequence"/>
</dbReference>
<dbReference type="SMART" id="SM01331">
    <property type="entry name" value="DUF3635"/>
    <property type="match status" value="1"/>
</dbReference>
<feature type="domain" description="Protein kinase" evidence="10">
    <location>
        <begin position="336"/>
        <end position="632"/>
    </location>
</feature>
<organism evidence="11 12">
    <name type="scientific">Enterospora canceri</name>
    <dbReference type="NCBI Taxonomy" id="1081671"/>
    <lineage>
        <taxon>Eukaryota</taxon>
        <taxon>Fungi</taxon>
        <taxon>Fungi incertae sedis</taxon>
        <taxon>Microsporidia</taxon>
        <taxon>Enterocytozoonidae</taxon>
        <taxon>Enterospora</taxon>
    </lineage>
</organism>
<dbReference type="EMBL" id="LWDP01000018">
    <property type="protein sequence ID" value="ORD94492.1"/>
    <property type="molecule type" value="Genomic_DNA"/>
</dbReference>
<feature type="compositionally biased region" description="Basic and acidic residues" evidence="9">
    <location>
        <begin position="1"/>
        <end position="16"/>
    </location>
</feature>
<comment type="catalytic activity">
    <reaction evidence="8">
        <text>L-seryl-[protein] + ATP = O-phospho-L-seryl-[protein] + ADP + H(+)</text>
        <dbReference type="Rhea" id="RHEA:17989"/>
        <dbReference type="Rhea" id="RHEA-COMP:9863"/>
        <dbReference type="Rhea" id="RHEA-COMP:11604"/>
        <dbReference type="ChEBI" id="CHEBI:15378"/>
        <dbReference type="ChEBI" id="CHEBI:29999"/>
        <dbReference type="ChEBI" id="CHEBI:30616"/>
        <dbReference type="ChEBI" id="CHEBI:83421"/>
        <dbReference type="ChEBI" id="CHEBI:456216"/>
        <dbReference type="EC" id="2.7.11.1"/>
    </reaction>
</comment>
<dbReference type="InterPro" id="IPR024604">
    <property type="entry name" value="GSG2_C"/>
</dbReference>
<gene>
    <name evidence="11" type="primary">HASP</name>
    <name evidence="11" type="ORF">ECANGB1_640</name>
</gene>
<accession>A0A1Y1S8H5</accession>
<proteinExistence type="predicted"/>
<evidence type="ECO:0000256" key="8">
    <source>
        <dbReference type="ARBA" id="ARBA00048679"/>
    </source>
</evidence>
<dbReference type="PANTHER" id="PTHR24419:SF18">
    <property type="entry name" value="SERINE_THREONINE-PROTEIN KINASE HASPIN"/>
    <property type="match status" value="1"/>
</dbReference>
<evidence type="ECO:0000313" key="11">
    <source>
        <dbReference type="EMBL" id="ORD94492.1"/>
    </source>
</evidence>
<dbReference type="EC" id="2.7.11.1" evidence="1"/>
<keyword evidence="4" id="KW-0547">Nucleotide-binding</keyword>
<dbReference type="VEuPathDB" id="MicrosporidiaDB:ECANGB1_640"/>
<evidence type="ECO:0000256" key="2">
    <source>
        <dbReference type="ARBA" id="ARBA00022527"/>
    </source>
</evidence>
<dbReference type="InterPro" id="IPR011009">
    <property type="entry name" value="Kinase-like_dom_sf"/>
</dbReference>
<protein>
    <recommendedName>
        <fullName evidence="1">non-specific serine/threonine protein kinase</fullName>
        <ecNumber evidence="1">2.7.11.1</ecNumber>
    </recommendedName>
</protein>
<dbReference type="Pfam" id="PF12330">
    <property type="entry name" value="Haspin_kinase"/>
    <property type="match status" value="1"/>
</dbReference>
<feature type="region of interest" description="Disordered" evidence="9">
    <location>
        <begin position="1"/>
        <end position="30"/>
    </location>
</feature>
<evidence type="ECO:0000256" key="1">
    <source>
        <dbReference type="ARBA" id="ARBA00012513"/>
    </source>
</evidence>
<evidence type="ECO:0000256" key="7">
    <source>
        <dbReference type="ARBA" id="ARBA00047899"/>
    </source>
</evidence>
<dbReference type="PANTHER" id="PTHR24419">
    <property type="entry name" value="INTERLEUKIN-1 RECEPTOR-ASSOCIATED KINASE"/>
    <property type="match status" value="1"/>
</dbReference>
<dbReference type="Gene3D" id="1.10.510.10">
    <property type="entry name" value="Transferase(Phosphotransferase) domain 1"/>
    <property type="match status" value="1"/>
</dbReference>
<reference evidence="11 12" key="1">
    <citation type="journal article" date="2017" name="Environ. Microbiol.">
        <title>Decay of the glycolytic pathway and adaptation to intranuclear parasitism within Enterocytozoonidae microsporidia.</title>
        <authorList>
            <person name="Wiredu Boakye D."/>
            <person name="Jaroenlak P."/>
            <person name="Prachumwat A."/>
            <person name="Williams T.A."/>
            <person name="Bateman K.S."/>
            <person name="Itsathitphaisarn O."/>
            <person name="Sritunyalucksana K."/>
            <person name="Paszkiewicz K.H."/>
            <person name="Moore K.A."/>
            <person name="Stentiford G.D."/>
            <person name="Williams B.A."/>
        </authorList>
    </citation>
    <scope>NUCLEOTIDE SEQUENCE [LARGE SCALE GENOMIC DNA]</scope>
    <source>
        <strain evidence="11 12">GB1</strain>
    </source>
</reference>
<evidence type="ECO:0000256" key="5">
    <source>
        <dbReference type="ARBA" id="ARBA00022777"/>
    </source>
</evidence>
<dbReference type="GO" id="GO:0005524">
    <property type="term" value="F:ATP binding"/>
    <property type="evidence" value="ECO:0007669"/>
    <property type="project" value="UniProtKB-KW"/>
</dbReference>
<evidence type="ECO:0000256" key="4">
    <source>
        <dbReference type="ARBA" id="ARBA00022741"/>
    </source>
</evidence>
<comment type="catalytic activity">
    <reaction evidence="7">
        <text>L-threonyl-[protein] + ATP = O-phospho-L-threonyl-[protein] + ADP + H(+)</text>
        <dbReference type="Rhea" id="RHEA:46608"/>
        <dbReference type="Rhea" id="RHEA-COMP:11060"/>
        <dbReference type="Rhea" id="RHEA-COMP:11605"/>
        <dbReference type="ChEBI" id="CHEBI:15378"/>
        <dbReference type="ChEBI" id="CHEBI:30013"/>
        <dbReference type="ChEBI" id="CHEBI:30616"/>
        <dbReference type="ChEBI" id="CHEBI:61977"/>
        <dbReference type="ChEBI" id="CHEBI:456216"/>
        <dbReference type="EC" id="2.7.11.1"/>
    </reaction>
</comment>
<dbReference type="GO" id="GO:0005737">
    <property type="term" value="C:cytoplasm"/>
    <property type="evidence" value="ECO:0007669"/>
    <property type="project" value="TreeGrafter"/>
</dbReference>
<keyword evidence="12" id="KW-1185">Reference proteome</keyword>
<dbReference type="Gene3D" id="3.30.200.20">
    <property type="entry name" value="Phosphorylase Kinase, domain 1"/>
    <property type="match status" value="1"/>
</dbReference>
<dbReference type="GO" id="GO:0035556">
    <property type="term" value="P:intracellular signal transduction"/>
    <property type="evidence" value="ECO:0007669"/>
    <property type="project" value="TreeGrafter"/>
</dbReference>
<keyword evidence="2" id="KW-0723">Serine/threonine-protein kinase</keyword>
<evidence type="ECO:0000256" key="3">
    <source>
        <dbReference type="ARBA" id="ARBA00022679"/>
    </source>
</evidence>
<dbReference type="OrthoDB" id="5327538at2759"/>
<dbReference type="GO" id="GO:0072354">
    <property type="term" value="F:histone H3T3 kinase activity"/>
    <property type="evidence" value="ECO:0007669"/>
    <property type="project" value="TreeGrafter"/>
</dbReference>
<evidence type="ECO:0000313" key="12">
    <source>
        <dbReference type="Proteomes" id="UP000192639"/>
    </source>
</evidence>
<evidence type="ECO:0000256" key="6">
    <source>
        <dbReference type="ARBA" id="ARBA00022840"/>
    </source>
</evidence>
<comment type="caution">
    <text evidence="11">The sequence shown here is derived from an EMBL/GenBank/DDBJ whole genome shotgun (WGS) entry which is preliminary data.</text>
</comment>
<keyword evidence="5" id="KW-0418">Kinase</keyword>
<evidence type="ECO:0000259" key="10">
    <source>
        <dbReference type="PROSITE" id="PS50011"/>
    </source>
</evidence>
<sequence>MSEKTNAKAANNRDNKLAAPNQRLGSASNGLTDEYTEQNFCVKVKKPKKNFVVKTVSASNFNSYVDSSEKSETQVKPVSVKTAGLTAASNRALEKLRENHKSTVLAIEKEHNAKKTERSTNLVIRGNKPVKEIYKKKFLDLKAHHRILTEEYTTIESLKKADREFYTVIQPTEFYRRPNAKFKSTQFKTTSALDVNKAKRYMASLPMISVGPNGEQIRKSSRIPVDNITKFKGTKTRVKVKKPINDKRVIKKSKPTVTNVVVKKQNNRGISGKKMSVASTVMLHNPKGVDASQIVTECEKMNKKVNIVCKMAQSNQPENAFCKMNAINSFEFACMPKSPEKIAEASFSDIFLVNNKDNAFGFEAPDGRLVVKIVPFTEFYTEESFMKECYAMEQLKTIPGICKLHYACVLTGAYSPEYVTAWKNFNKETENTDPSSYSLNQKYGCLFMEHAGVDLESFHFTSASEVLHFLIQFLKVIKNLQIEFKFEHRDLHWGNIMLRRVGSKEVPDGGNIAVSLVDFSLCRFENSEMLLFSDLYHSDSNWIFEGNAGHDYQYEVYRKMMNNVSYWHEYSEKNNLLWIEYVIKKLKVKTSGLGCDALNELLKNSTILAEQIDSVNSLLIAVELQCKMKRLL</sequence>
<dbReference type="SUPFAM" id="SSF56112">
    <property type="entry name" value="Protein kinase-like (PK-like)"/>
    <property type="match status" value="1"/>
</dbReference>
<dbReference type="AlphaFoldDB" id="A0A1Y1S8H5"/>
<dbReference type="GO" id="GO:0005634">
    <property type="term" value="C:nucleus"/>
    <property type="evidence" value="ECO:0007669"/>
    <property type="project" value="TreeGrafter"/>
</dbReference>
<keyword evidence="3" id="KW-0808">Transferase</keyword>
<name>A0A1Y1S8H5_9MICR</name>
<evidence type="ECO:0000256" key="9">
    <source>
        <dbReference type="SAM" id="MobiDB-lite"/>
    </source>
</evidence>
<dbReference type="GO" id="GO:0000278">
    <property type="term" value="P:mitotic cell cycle"/>
    <property type="evidence" value="ECO:0007669"/>
    <property type="project" value="TreeGrafter"/>
</dbReference>
<dbReference type="InterPro" id="IPR000719">
    <property type="entry name" value="Prot_kinase_dom"/>
</dbReference>
<keyword evidence="6" id="KW-0067">ATP-binding</keyword>
<dbReference type="PROSITE" id="PS50011">
    <property type="entry name" value="PROTEIN_KINASE_DOM"/>
    <property type="match status" value="1"/>
</dbReference>